<geneLocation type="plasmid" evidence="2">
    <name>p1</name>
</geneLocation>
<proteinExistence type="predicted"/>
<protein>
    <recommendedName>
        <fullName evidence="4">Tetratricopeptide repeat protein</fullName>
    </recommendedName>
</protein>
<keyword evidence="1" id="KW-0732">Signal</keyword>
<feature type="chain" id="PRO_5020553489" description="Tetratricopeptide repeat protein" evidence="1">
    <location>
        <begin position="30"/>
        <end position="462"/>
    </location>
</feature>
<evidence type="ECO:0000313" key="2">
    <source>
        <dbReference type="EMBL" id="QCO16663.1"/>
    </source>
</evidence>
<accession>A0A4D8R7A6</accession>
<dbReference type="Proteomes" id="UP000298693">
    <property type="component" value="Plasmid p1"/>
</dbReference>
<gene>
    <name evidence="2" type="ORF">D3869_15235</name>
</gene>
<feature type="signal peptide" evidence="1">
    <location>
        <begin position="1"/>
        <end position="29"/>
    </location>
</feature>
<organism evidence="2 3">
    <name type="scientific">Azospirillum brasilense</name>
    <dbReference type="NCBI Taxonomy" id="192"/>
    <lineage>
        <taxon>Bacteria</taxon>
        <taxon>Pseudomonadati</taxon>
        <taxon>Pseudomonadota</taxon>
        <taxon>Alphaproteobacteria</taxon>
        <taxon>Rhodospirillales</taxon>
        <taxon>Azospirillaceae</taxon>
        <taxon>Azospirillum</taxon>
    </lineage>
</organism>
<evidence type="ECO:0000256" key="1">
    <source>
        <dbReference type="SAM" id="SignalP"/>
    </source>
</evidence>
<evidence type="ECO:0000313" key="3">
    <source>
        <dbReference type="Proteomes" id="UP000298693"/>
    </source>
</evidence>
<evidence type="ECO:0008006" key="4">
    <source>
        <dbReference type="Google" id="ProtNLM"/>
    </source>
</evidence>
<dbReference type="RefSeq" id="WP_137140859.1">
    <property type="nucleotide sequence ID" value="NZ_CP032346.1"/>
</dbReference>
<dbReference type="AlphaFoldDB" id="A0A4D8R7A6"/>
<sequence length="462" mass="50244">MAILPAPARRLAASAAMSLFMALAAFTVAAGGAGTPAMAQQQQPQPDQGPANRLFVQAMQMIRQADNTYDIAEESRFLKEADRLLNEIVVKYPDSALAVQLVTNQFVGDFDFFEFRSRIRSLVCNEPMTSLCFLHRVAEMLPPVETPITAARWDWLSLAVAYNTIGDTARAKEIIAPFVSAVRRGAASDGAGQDLFVARALALMGQNQLALDITRQIPECSTRIYNLADIAKAAAWRGDMALAGQLAEEAKAYATARNCSWELGLVAQTLLRAGKEGAARTLFLNTVETQFSKFRETKTDCCPPELAVAASELGDTNLALGLLRTVQDENPWTIPAVLGRIARRSDASVALSYAEQVQDLDIRGEALAELIEAALKRGDPTSANELMKRLTRLVDDSAGRRPGLLAQKAKAEKVMYGDDRWRKSFQGSLNAADRASNFVRRDIGAPLLAALVRIETGLPMLD</sequence>
<dbReference type="EMBL" id="CP032346">
    <property type="protein sequence ID" value="QCO16663.1"/>
    <property type="molecule type" value="Genomic_DNA"/>
</dbReference>
<reference evidence="2 3" key="1">
    <citation type="submission" date="2018-09" db="EMBL/GenBank/DDBJ databases">
        <title>Whole genome based analysis of evolution and adaptive divergence in Indian and Brazilian strains of Azospirillum brasilense.</title>
        <authorList>
            <person name="Singh C."/>
            <person name="Tripathi A.K."/>
        </authorList>
    </citation>
    <scope>NUCLEOTIDE SEQUENCE [LARGE SCALE GENOMIC DNA]</scope>
    <source>
        <strain evidence="2 3">MTCC4039</strain>
        <plasmid evidence="2 3">p1</plasmid>
    </source>
</reference>
<keyword evidence="2" id="KW-0614">Plasmid</keyword>
<name>A0A4D8R7A6_AZOBR</name>